<gene>
    <name evidence="1" type="ORF">S06H3_34939</name>
</gene>
<name>X1LK52_9ZZZZ</name>
<dbReference type="AlphaFoldDB" id="X1LK52"/>
<evidence type="ECO:0000313" key="1">
    <source>
        <dbReference type="EMBL" id="GAI19448.1"/>
    </source>
</evidence>
<sequence>ALGGLKVIEVMDSISIRGLKDYTIGDKEVIKGIRKVAVKIGDGVYEQELWPSFKGLLRRQHPDVYAVQTIRKVLNRKYTKGTVKNDGTIEPLDLFEFESCPPLFA</sequence>
<comment type="caution">
    <text evidence="1">The sequence shown here is derived from an EMBL/GenBank/DDBJ whole genome shotgun (WGS) entry which is preliminary data.</text>
</comment>
<proteinExistence type="predicted"/>
<dbReference type="EMBL" id="BARV01021028">
    <property type="protein sequence ID" value="GAI19448.1"/>
    <property type="molecule type" value="Genomic_DNA"/>
</dbReference>
<protein>
    <submittedName>
        <fullName evidence="1">Uncharacterized protein</fullName>
    </submittedName>
</protein>
<reference evidence="1" key="1">
    <citation type="journal article" date="2014" name="Front. Microbiol.">
        <title>High frequency of phylogenetically diverse reductive dehalogenase-homologous genes in deep subseafloor sedimentary metagenomes.</title>
        <authorList>
            <person name="Kawai M."/>
            <person name="Futagami T."/>
            <person name="Toyoda A."/>
            <person name="Takaki Y."/>
            <person name="Nishi S."/>
            <person name="Hori S."/>
            <person name="Arai W."/>
            <person name="Tsubouchi T."/>
            <person name="Morono Y."/>
            <person name="Uchiyama I."/>
            <person name="Ito T."/>
            <person name="Fujiyama A."/>
            <person name="Inagaki F."/>
            <person name="Takami H."/>
        </authorList>
    </citation>
    <scope>NUCLEOTIDE SEQUENCE</scope>
    <source>
        <strain evidence="1">Expedition CK06-06</strain>
    </source>
</reference>
<feature type="non-terminal residue" evidence="1">
    <location>
        <position position="1"/>
    </location>
</feature>
<organism evidence="1">
    <name type="scientific">marine sediment metagenome</name>
    <dbReference type="NCBI Taxonomy" id="412755"/>
    <lineage>
        <taxon>unclassified sequences</taxon>
        <taxon>metagenomes</taxon>
        <taxon>ecological metagenomes</taxon>
    </lineage>
</organism>
<accession>X1LK52</accession>